<gene>
    <name evidence="1" type="ORF">NPIL_395941</name>
</gene>
<protein>
    <submittedName>
        <fullName evidence="1">Uncharacterized protein</fullName>
    </submittedName>
</protein>
<evidence type="ECO:0000313" key="1">
    <source>
        <dbReference type="EMBL" id="GFS98361.1"/>
    </source>
</evidence>
<evidence type="ECO:0000313" key="2">
    <source>
        <dbReference type="Proteomes" id="UP000887013"/>
    </source>
</evidence>
<sequence>MGLLSLFIFKVRIAKIFGQLKGGRNRTEADPSNKSARNTHQCKCNNQAISILPHFIHAPTPFASDSLHPFVAKAVNPWRASCICIKWSKKEKPSMSNALLMGTCKFHPKPSAILNPKRKGYWKSGKRKFVIKTFPPPLRTRCQILNGNC</sequence>
<proteinExistence type="predicted"/>
<dbReference type="EMBL" id="BMAW01054875">
    <property type="protein sequence ID" value="GFS98361.1"/>
    <property type="molecule type" value="Genomic_DNA"/>
</dbReference>
<accession>A0A8X6N7M2</accession>
<organism evidence="1 2">
    <name type="scientific">Nephila pilipes</name>
    <name type="common">Giant wood spider</name>
    <name type="synonym">Nephila maculata</name>
    <dbReference type="NCBI Taxonomy" id="299642"/>
    <lineage>
        <taxon>Eukaryota</taxon>
        <taxon>Metazoa</taxon>
        <taxon>Ecdysozoa</taxon>
        <taxon>Arthropoda</taxon>
        <taxon>Chelicerata</taxon>
        <taxon>Arachnida</taxon>
        <taxon>Araneae</taxon>
        <taxon>Araneomorphae</taxon>
        <taxon>Entelegynae</taxon>
        <taxon>Araneoidea</taxon>
        <taxon>Nephilidae</taxon>
        <taxon>Nephila</taxon>
    </lineage>
</organism>
<keyword evidence="2" id="KW-1185">Reference proteome</keyword>
<name>A0A8X6N7M2_NEPPI</name>
<dbReference type="Proteomes" id="UP000887013">
    <property type="component" value="Unassembled WGS sequence"/>
</dbReference>
<dbReference type="AlphaFoldDB" id="A0A8X6N7M2"/>
<reference evidence="1" key="1">
    <citation type="submission" date="2020-08" db="EMBL/GenBank/DDBJ databases">
        <title>Multicomponent nature underlies the extraordinary mechanical properties of spider dragline silk.</title>
        <authorList>
            <person name="Kono N."/>
            <person name="Nakamura H."/>
            <person name="Mori M."/>
            <person name="Yoshida Y."/>
            <person name="Ohtoshi R."/>
            <person name="Malay A.D."/>
            <person name="Moran D.A.P."/>
            <person name="Tomita M."/>
            <person name="Numata K."/>
            <person name="Arakawa K."/>
        </authorList>
    </citation>
    <scope>NUCLEOTIDE SEQUENCE</scope>
</reference>
<comment type="caution">
    <text evidence="1">The sequence shown here is derived from an EMBL/GenBank/DDBJ whole genome shotgun (WGS) entry which is preliminary data.</text>
</comment>